<dbReference type="EMBL" id="JOJP01000001">
    <property type="protein sequence ID" value="KEI71338.1"/>
    <property type="molecule type" value="Genomic_DNA"/>
</dbReference>
<dbReference type="RefSeq" id="WP_020582926.1">
    <property type="nucleotide sequence ID" value="NZ_JOJP01000001.1"/>
</dbReference>
<dbReference type="PIRSF" id="PIRSF005902">
    <property type="entry name" value="DNase_TatD"/>
    <property type="match status" value="1"/>
</dbReference>
<dbReference type="Pfam" id="PF01026">
    <property type="entry name" value="TatD_DNase"/>
    <property type="match status" value="1"/>
</dbReference>
<evidence type="ECO:0000313" key="5">
    <source>
        <dbReference type="EMBL" id="KEI71338.1"/>
    </source>
</evidence>
<dbReference type="InterPro" id="IPR001130">
    <property type="entry name" value="TatD-like"/>
</dbReference>
<dbReference type="SUPFAM" id="SSF51556">
    <property type="entry name" value="Metallo-dependent hydrolases"/>
    <property type="match status" value="1"/>
</dbReference>
<dbReference type="GO" id="GO:0004536">
    <property type="term" value="F:DNA nuclease activity"/>
    <property type="evidence" value="ECO:0007669"/>
    <property type="project" value="InterPro"/>
</dbReference>
<gene>
    <name evidence="5" type="ORF">GV64_11840</name>
</gene>
<feature type="binding site" evidence="4">
    <location>
        <position position="6"/>
    </location>
    <ligand>
        <name>a divalent metal cation</name>
        <dbReference type="ChEBI" id="CHEBI:60240"/>
        <label>1</label>
    </ligand>
</feature>
<dbReference type="Proteomes" id="UP000027997">
    <property type="component" value="Unassembled WGS sequence"/>
</dbReference>
<dbReference type="InterPro" id="IPR018228">
    <property type="entry name" value="DNase_TatD-rel_CS"/>
</dbReference>
<keyword evidence="3 5" id="KW-0378">Hydrolase</keyword>
<accession>A0A081KB12</accession>
<feature type="binding site" evidence="4">
    <location>
        <position position="132"/>
    </location>
    <ligand>
        <name>a divalent metal cation</name>
        <dbReference type="ChEBI" id="CHEBI:60240"/>
        <label>2</label>
    </ligand>
</feature>
<feature type="binding site" evidence="4">
    <location>
        <position position="8"/>
    </location>
    <ligand>
        <name>a divalent metal cation</name>
        <dbReference type="ChEBI" id="CHEBI:60240"/>
        <label>1</label>
    </ligand>
</feature>
<dbReference type="CDD" id="cd01310">
    <property type="entry name" value="TatD_DNAse"/>
    <property type="match status" value="1"/>
</dbReference>
<evidence type="ECO:0000256" key="3">
    <source>
        <dbReference type="ARBA" id="ARBA00022801"/>
    </source>
</evidence>
<sequence>MFIDSHCHLDRLDLSAYEGDLDKAIEAARQAGVERMLCIGIDLENGPRVVELAERYDDVYASVGVHPLDCKEMVPDINVVRSLADHKKVVAIGETGLDYYYAGSEGLQAVQRQSFINHLQLASELELPVVVHTRDAREDTIDFIREYGSEASSGVLHCFTESLEMAKAALDLNYYISISGIVTFRNAAALREVVQYLPMDRLLIETDSPYLAPVPHRGKSNEPRFVADVARFIAELKEVDLEILGEKTTENFFRLFSRAT</sequence>
<dbReference type="PANTHER" id="PTHR46124">
    <property type="entry name" value="D-AMINOACYL-TRNA DEACYLASE"/>
    <property type="match status" value="1"/>
</dbReference>
<dbReference type="NCBIfam" id="TIGR00010">
    <property type="entry name" value="YchF/TatD family DNA exonuclease"/>
    <property type="match status" value="1"/>
</dbReference>
<evidence type="ECO:0000256" key="2">
    <source>
        <dbReference type="ARBA" id="ARBA00022723"/>
    </source>
</evidence>
<dbReference type="STRING" id="305900.GV64_11840"/>
<feature type="binding site" evidence="4">
    <location>
        <position position="94"/>
    </location>
    <ligand>
        <name>a divalent metal cation</name>
        <dbReference type="ChEBI" id="CHEBI:60240"/>
        <label>1</label>
    </ligand>
</feature>
<feature type="binding site" evidence="4">
    <location>
        <position position="207"/>
    </location>
    <ligand>
        <name>a divalent metal cation</name>
        <dbReference type="ChEBI" id="CHEBI:60240"/>
        <label>1</label>
    </ligand>
</feature>
<reference evidence="5 6" key="1">
    <citation type="submission" date="2014-06" db="EMBL/GenBank/DDBJ databases">
        <title>Whole Genome Sequences of Three Symbiotic Endozoicomonas Bacteria.</title>
        <authorList>
            <person name="Neave M.J."/>
            <person name="Apprill A."/>
            <person name="Voolstra C.R."/>
        </authorList>
    </citation>
    <scope>NUCLEOTIDE SEQUENCE [LARGE SCALE GENOMIC DNA]</scope>
    <source>
        <strain evidence="5 6">DSM 22380</strain>
    </source>
</reference>
<organism evidence="5 6">
    <name type="scientific">Endozoicomonas elysicola</name>
    <dbReference type="NCBI Taxonomy" id="305900"/>
    <lineage>
        <taxon>Bacteria</taxon>
        <taxon>Pseudomonadati</taxon>
        <taxon>Pseudomonadota</taxon>
        <taxon>Gammaproteobacteria</taxon>
        <taxon>Oceanospirillales</taxon>
        <taxon>Endozoicomonadaceae</taxon>
        <taxon>Endozoicomonas</taxon>
    </lineage>
</organism>
<dbReference type="PROSITE" id="PS01091">
    <property type="entry name" value="TATD_3"/>
    <property type="match status" value="1"/>
</dbReference>
<comment type="similarity">
    <text evidence="1">Belongs to the metallo-dependent hydrolases superfamily. TatD-type hydrolase family.</text>
</comment>
<dbReference type="GO" id="GO:0016788">
    <property type="term" value="F:hydrolase activity, acting on ester bonds"/>
    <property type="evidence" value="ECO:0007669"/>
    <property type="project" value="InterPro"/>
</dbReference>
<evidence type="ECO:0000256" key="1">
    <source>
        <dbReference type="ARBA" id="ARBA00009275"/>
    </source>
</evidence>
<dbReference type="InterPro" id="IPR032466">
    <property type="entry name" value="Metal_Hydrolase"/>
</dbReference>
<dbReference type="AlphaFoldDB" id="A0A081KB12"/>
<dbReference type="GO" id="GO:0005829">
    <property type="term" value="C:cytosol"/>
    <property type="evidence" value="ECO:0007669"/>
    <property type="project" value="TreeGrafter"/>
</dbReference>
<proteinExistence type="inferred from homology"/>
<dbReference type="PROSITE" id="PS01090">
    <property type="entry name" value="TATD_2"/>
    <property type="match status" value="1"/>
</dbReference>
<evidence type="ECO:0000313" key="6">
    <source>
        <dbReference type="Proteomes" id="UP000027997"/>
    </source>
</evidence>
<name>A0A081KB12_9GAMM</name>
<dbReference type="InterPro" id="IPR015991">
    <property type="entry name" value="TatD/YcfH-like"/>
</dbReference>
<keyword evidence="6" id="KW-1185">Reference proteome</keyword>
<protein>
    <submittedName>
        <fullName evidence="5">Hydrolase TatD</fullName>
    </submittedName>
</protein>
<dbReference type="PANTHER" id="PTHR46124:SF2">
    <property type="entry name" value="D-AMINOACYL-TRNA DEACYLASE"/>
    <property type="match status" value="1"/>
</dbReference>
<dbReference type="Gene3D" id="3.20.20.140">
    <property type="entry name" value="Metal-dependent hydrolases"/>
    <property type="match status" value="1"/>
</dbReference>
<feature type="binding site" evidence="4">
    <location>
        <position position="157"/>
    </location>
    <ligand>
        <name>a divalent metal cation</name>
        <dbReference type="ChEBI" id="CHEBI:60240"/>
        <label>2</label>
    </ligand>
</feature>
<dbReference type="FunFam" id="3.20.20.140:FF:000005">
    <property type="entry name" value="TatD family hydrolase"/>
    <property type="match status" value="1"/>
</dbReference>
<comment type="caution">
    <text evidence="5">The sequence shown here is derived from an EMBL/GenBank/DDBJ whole genome shotgun (WGS) entry which is preliminary data.</text>
</comment>
<dbReference type="eggNOG" id="COG0084">
    <property type="taxonomic scope" value="Bacteria"/>
</dbReference>
<dbReference type="PROSITE" id="PS01137">
    <property type="entry name" value="TATD_1"/>
    <property type="match status" value="1"/>
</dbReference>
<evidence type="ECO:0000256" key="4">
    <source>
        <dbReference type="PIRSR" id="PIRSR005902-1"/>
    </source>
</evidence>
<dbReference type="GO" id="GO:0046872">
    <property type="term" value="F:metal ion binding"/>
    <property type="evidence" value="ECO:0007669"/>
    <property type="project" value="UniProtKB-KW"/>
</dbReference>
<keyword evidence="2 4" id="KW-0479">Metal-binding</keyword>